<evidence type="ECO:0000256" key="4">
    <source>
        <dbReference type="ARBA" id="ARBA00022692"/>
    </source>
</evidence>
<dbReference type="InterPro" id="IPR038379">
    <property type="entry name" value="SecE_sf"/>
</dbReference>
<keyword evidence="5" id="KW-0653">Protein transport</keyword>
<dbReference type="GO" id="GO:0005886">
    <property type="term" value="C:plasma membrane"/>
    <property type="evidence" value="ECO:0007669"/>
    <property type="project" value="TreeGrafter"/>
</dbReference>
<dbReference type="GO" id="GO:0006605">
    <property type="term" value="P:protein targeting"/>
    <property type="evidence" value="ECO:0007669"/>
    <property type="project" value="InterPro"/>
</dbReference>
<dbReference type="AlphaFoldDB" id="A0A3B0V920"/>
<dbReference type="PANTHER" id="PTHR33910:SF1">
    <property type="entry name" value="PROTEIN TRANSLOCASE SUBUNIT SECE"/>
    <property type="match status" value="1"/>
</dbReference>
<dbReference type="GO" id="GO:0043952">
    <property type="term" value="P:protein transport by the Sec complex"/>
    <property type="evidence" value="ECO:0007669"/>
    <property type="project" value="TreeGrafter"/>
</dbReference>
<evidence type="ECO:0000256" key="1">
    <source>
        <dbReference type="ARBA" id="ARBA00004370"/>
    </source>
</evidence>
<evidence type="ECO:0000256" key="3">
    <source>
        <dbReference type="ARBA" id="ARBA00022475"/>
    </source>
</evidence>
<keyword evidence="3" id="KW-1003">Cell membrane</keyword>
<evidence type="ECO:0008006" key="11">
    <source>
        <dbReference type="Google" id="ProtNLM"/>
    </source>
</evidence>
<proteinExistence type="inferred from homology"/>
<evidence type="ECO:0000313" key="10">
    <source>
        <dbReference type="EMBL" id="VAW35272.1"/>
    </source>
</evidence>
<dbReference type="Pfam" id="PF00584">
    <property type="entry name" value="SecE"/>
    <property type="match status" value="1"/>
</dbReference>
<evidence type="ECO:0000256" key="2">
    <source>
        <dbReference type="ARBA" id="ARBA00022448"/>
    </source>
</evidence>
<dbReference type="HAMAP" id="MF_00422">
    <property type="entry name" value="SecE"/>
    <property type="match status" value="1"/>
</dbReference>
<dbReference type="Gene3D" id="1.20.5.1030">
    <property type="entry name" value="Preprotein translocase secy subunit"/>
    <property type="match status" value="1"/>
</dbReference>
<organism evidence="10">
    <name type="scientific">hydrothermal vent metagenome</name>
    <dbReference type="NCBI Taxonomy" id="652676"/>
    <lineage>
        <taxon>unclassified sequences</taxon>
        <taxon>metagenomes</taxon>
        <taxon>ecological metagenomes</taxon>
    </lineage>
</organism>
<dbReference type="PANTHER" id="PTHR33910">
    <property type="entry name" value="PROTEIN TRANSLOCASE SUBUNIT SECE"/>
    <property type="match status" value="1"/>
</dbReference>
<keyword evidence="6 9" id="KW-1133">Transmembrane helix</keyword>
<keyword evidence="7" id="KW-0811">Translocation</keyword>
<name>A0A3B0V920_9ZZZZ</name>
<evidence type="ECO:0000256" key="8">
    <source>
        <dbReference type="ARBA" id="ARBA00023136"/>
    </source>
</evidence>
<evidence type="ECO:0000256" key="6">
    <source>
        <dbReference type="ARBA" id="ARBA00022989"/>
    </source>
</evidence>
<evidence type="ECO:0000256" key="7">
    <source>
        <dbReference type="ARBA" id="ARBA00023010"/>
    </source>
</evidence>
<comment type="subcellular location">
    <subcellularLocation>
        <location evidence="1">Membrane</location>
    </subcellularLocation>
</comment>
<dbReference type="InterPro" id="IPR005807">
    <property type="entry name" value="SecE_bac"/>
</dbReference>
<reference evidence="10" key="1">
    <citation type="submission" date="2018-06" db="EMBL/GenBank/DDBJ databases">
        <authorList>
            <person name="Zhirakovskaya E."/>
        </authorList>
    </citation>
    <scope>NUCLEOTIDE SEQUENCE</scope>
</reference>
<sequence>MVSKKKGQSGKGKADEAVVQKKFLFSPSNVREFVREVEAEFKKIVWPVRKVTFGLTGFVIVLVIIIAIYLGSVDLLLGKLVSWVLK</sequence>
<accession>A0A3B0V920</accession>
<keyword evidence="4 9" id="KW-0812">Transmembrane</keyword>
<dbReference type="InterPro" id="IPR001901">
    <property type="entry name" value="Translocase_SecE/Sec61-g"/>
</dbReference>
<feature type="transmembrane region" description="Helical" evidence="9">
    <location>
        <begin position="51"/>
        <end position="70"/>
    </location>
</feature>
<evidence type="ECO:0000256" key="5">
    <source>
        <dbReference type="ARBA" id="ARBA00022927"/>
    </source>
</evidence>
<dbReference type="GO" id="GO:0009306">
    <property type="term" value="P:protein secretion"/>
    <property type="evidence" value="ECO:0007669"/>
    <property type="project" value="InterPro"/>
</dbReference>
<keyword evidence="2" id="KW-0813">Transport</keyword>
<protein>
    <recommendedName>
        <fullName evidence="11">Protein translocase subunit SecE</fullName>
    </recommendedName>
</protein>
<gene>
    <name evidence="10" type="ORF">MNBD_DELTA04-517</name>
</gene>
<evidence type="ECO:0000256" key="9">
    <source>
        <dbReference type="SAM" id="Phobius"/>
    </source>
</evidence>
<dbReference type="GO" id="GO:0006886">
    <property type="term" value="P:intracellular protein transport"/>
    <property type="evidence" value="ECO:0007669"/>
    <property type="project" value="InterPro"/>
</dbReference>
<dbReference type="NCBIfam" id="TIGR00964">
    <property type="entry name" value="secE_bact"/>
    <property type="match status" value="1"/>
</dbReference>
<dbReference type="EMBL" id="UOEY01000013">
    <property type="protein sequence ID" value="VAW35272.1"/>
    <property type="molecule type" value="Genomic_DNA"/>
</dbReference>
<dbReference type="GO" id="GO:0008320">
    <property type="term" value="F:protein transmembrane transporter activity"/>
    <property type="evidence" value="ECO:0007669"/>
    <property type="project" value="InterPro"/>
</dbReference>
<keyword evidence="8 9" id="KW-0472">Membrane</keyword>